<evidence type="ECO:0000256" key="10">
    <source>
        <dbReference type="SAM" id="MobiDB-lite"/>
    </source>
</evidence>
<evidence type="ECO:0000256" key="1">
    <source>
        <dbReference type="ARBA" id="ARBA00012493"/>
    </source>
</evidence>
<dbReference type="EMBL" id="LR593886">
    <property type="protein sequence ID" value="VTR97574.1"/>
    <property type="molecule type" value="Genomic_DNA"/>
</dbReference>
<dbReference type="PRINTS" id="PR00866">
    <property type="entry name" value="RNADNAPOLMS"/>
</dbReference>
<dbReference type="InterPro" id="IPR043502">
    <property type="entry name" value="DNA/RNA_pol_sf"/>
</dbReference>
<evidence type="ECO:0000256" key="3">
    <source>
        <dbReference type="ARBA" id="ARBA00022695"/>
    </source>
</evidence>
<comment type="catalytic activity">
    <reaction evidence="9">
        <text>DNA(n) + a 2'-deoxyribonucleoside 5'-triphosphate = DNA(n+1) + diphosphate</text>
        <dbReference type="Rhea" id="RHEA:22508"/>
        <dbReference type="Rhea" id="RHEA-COMP:17339"/>
        <dbReference type="Rhea" id="RHEA-COMP:17340"/>
        <dbReference type="ChEBI" id="CHEBI:33019"/>
        <dbReference type="ChEBI" id="CHEBI:61560"/>
        <dbReference type="ChEBI" id="CHEBI:173112"/>
        <dbReference type="EC" id="2.7.7.49"/>
    </reaction>
</comment>
<evidence type="ECO:0000256" key="4">
    <source>
        <dbReference type="ARBA" id="ARBA00022723"/>
    </source>
</evidence>
<keyword evidence="2" id="KW-0808">Transferase</keyword>
<dbReference type="Pfam" id="PF00078">
    <property type="entry name" value="RVT_1"/>
    <property type="match status" value="1"/>
</dbReference>
<protein>
    <recommendedName>
        <fullName evidence="1">RNA-directed DNA polymerase</fullName>
        <ecNumber evidence="1">2.7.7.49</ecNumber>
    </recommendedName>
</protein>
<evidence type="ECO:0000259" key="11">
    <source>
        <dbReference type="PROSITE" id="PS50878"/>
    </source>
</evidence>
<feature type="domain" description="Reverse transcriptase" evidence="11">
    <location>
        <begin position="136"/>
        <end position="370"/>
    </location>
</feature>
<evidence type="ECO:0000313" key="13">
    <source>
        <dbReference type="EMBL" id="VTR97574.1"/>
    </source>
</evidence>
<accession>A0A6P2DBF0</accession>
<dbReference type="Proteomes" id="UP000464178">
    <property type="component" value="Chromosome"/>
</dbReference>
<organism evidence="13 14">
    <name type="scientific">Gemmata massiliana</name>
    <dbReference type="NCBI Taxonomy" id="1210884"/>
    <lineage>
        <taxon>Bacteria</taxon>
        <taxon>Pseudomonadati</taxon>
        <taxon>Planctomycetota</taxon>
        <taxon>Planctomycetia</taxon>
        <taxon>Gemmatales</taxon>
        <taxon>Gemmataceae</taxon>
        <taxon>Gemmata</taxon>
    </lineage>
</organism>
<keyword evidence="5" id="KW-0460">Magnesium</keyword>
<feature type="domain" description="HTH cro/C1-type" evidence="12">
    <location>
        <begin position="116"/>
        <end position="135"/>
    </location>
</feature>
<dbReference type="InterPro" id="IPR000477">
    <property type="entry name" value="RT_dom"/>
</dbReference>
<dbReference type="GO" id="GO:0046872">
    <property type="term" value="F:metal ion binding"/>
    <property type="evidence" value="ECO:0007669"/>
    <property type="project" value="UniProtKB-KW"/>
</dbReference>
<name>A0A6P2DBF0_9BACT</name>
<evidence type="ECO:0000256" key="5">
    <source>
        <dbReference type="ARBA" id="ARBA00022842"/>
    </source>
</evidence>
<dbReference type="EC" id="2.7.7.49" evidence="1"/>
<evidence type="ECO:0000259" key="12">
    <source>
        <dbReference type="PROSITE" id="PS50943"/>
    </source>
</evidence>
<dbReference type="InterPro" id="IPR001387">
    <property type="entry name" value="Cro/C1-type_HTH"/>
</dbReference>
<dbReference type="GO" id="GO:0051607">
    <property type="term" value="P:defense response to virus"/>
    <property type="evidence" value="ECO:0007669"/>
    <property type="project" value="UniProtKB-KW"/>
</dbReference>
<dbReference type="GO" id="GO:0003723">
    <property type="term" value="F:RNA binding"/>
    <property type="evidence" value="ECO:0007669"/>
    <property type="project" value="InterPro"/>
</dbReference>
<dbReference type="SUPFAM" id="SSF56672">
    <property type="entry name" value="DNA/RNA polymerases"/>
    <property type="match status" value="1"/>
</dbReference>
<dbReference type="KEGG" id="gms:SOIL9_06490"/>
<sequence length="442" mass="49646">MSTTTPAPSPDAQTLWRLIVQAGGMKAYIDGQLRERGFLVTRRDADAMSDREKDTYKKALKQEAEERRKLRRETWGAYRANHIVHLGEGVFWTDEPKEDKWDTPNSEERAAENELPALDKAEQLAEALGVTIPQLKGMAYHRDAATSLHYVRFTIPKRDGTERPIWAPKKRLKAAQRWILHHIVERLPVHGAAQGFLVGRSILSNALVHENPKILLKMDIKEFFPTVTVKRVKGVFRRAGYRDGISTLLAQICTEAPREIVNVEGKTYYVSLGPRCLPQGAPTSPAITNALCLRLDRRLAGLAKRYGWRYTRYADDLTFSLPMDHKGPPKLGSMLGCARRIVESEGFEVKTEKTRVHRSGGRQSVTGLVVNGDSSPRTPRKLRRQLRSALHKLKTGKPLKDGESLARLTGYAAFVYMTNPDLGRKLLADLQGFEGKPEGPAV</sequence>
<keyword evidence="4" id="KW-0479">Metal-binding</keyword>
<dbReference type="CDD" id="cd03487">
    <property type="entry name" value="RT_Bac_retron_II"/>
    <property type="match status" value="1"/>
</dbReference>
<evidence type="ECO:0000256" key="8">
    <source>
        <dbReference type="ARBA" id="ARBA00034120"/>
    </source>
</evidence>
<keyword evidence="14" id="KW-1185">Reference proteome</keyword>
<keyword evidence="7" id="KW-0051">Antiviral defense</keyword>
<evidence type="ECO:0000256" key="7">
    <source>
        <dbReference type="ARBA" id="ARBA00023118"/>
    </source>
</evidence>
<feature type="region of interest" description="Disordered" evidence="10">
    <location>
        <begin position="359"/>
        <end position="380"/>
    </location>
</feature>
<evidence type="ECO:0000313" key="14">
    <source>
        <dbReference type="Proteomes" id="UP000464178"/>
    </source>
</evidence>
<dbReference type="PANTHER" id="PTHR34047">
    <property type="entry name" value="NUCLEAR INTRON MATURASE 1, MITOCHONDRIAL-RELATED"/>
    <property type="match status" value="1"/>
</dbReference>
<dbReference type="PROSITE" id="PS50943">
    <property type="entry name" value="HTH_CROC1"/>
    <property type="match status" value="1"/>
</dbReference>
<keyword evidence="6 13" id="KW-0695">RNA-directed DNA polymerase</keyword>
<gene>
    <name evidence="13" type="ORF">SOIL9_06490</name>
</gene>
<feature type="compositionally biased region" description="Polar residues" evidence="10">
    <location>
        <begin position="361"/>
        <end position="377"/>
    </location>
</feature>
<evidence type="ECO:0000256" key="2">
    <source>
        <dbReference type="ARBA" id="ARBA00022679"/>
    </source>
</evidence>
<dbReference type="PANTHER" id="PTHR34047:SF7">
    <property type="entry name" value="RNA-DIRECTED DNA POLYMERASE"/>
    <property type="match status" value="1"/>
</dbReference>
<comment type="similarity">
    <text evidence="8">Belongs to the bacterial reverse transcriptase family.</text>
</comment>
<evidence type="ECO:0000256" key="9">
    <source>
        <dbReference type="ARBA" id="ARBA00048173"/>
    </source>
</evidence>
<dbReference type="InterPro" id="IPR000123">
    <property type="entry name" value="Reverse_transcriptase_msDNA"/>
</dbReference>
<proteinExistence type="inferred from homology"/>
<dbReference type="RefSeq" id="WP_162671266.1">
    <property type="nucleotide sequence ID" value="NZ_LR593886.1"/>
</dbReference>
<keyword evidence="3" id="KW-0548">Nucleotidyltransferase</keyword>
<dbReference type="GO" id="GO:0003964">
    <property type="term" value="F:RNA-directed DNA polymerase activity"/>
    <property type="evidence" value="ECO:0007669"/>
    <property type="project" value="UniProtKB-KW"/>
</dbReference>
<dbReference type="PROSITE" id="PS50878">
    <property type="entry name" value="RT_POL"/>
    <property type="match status" value="1"/>
</dbReference>
<reference evidence="13 14" key="1">
    <citation type="submission" date="2019-05" db="EMBL/GenBank/DDBJ databases">
        <authorList>
            <consortium name="Science for Life Laboratories"/>
        </authorList>
    </citation>
    <scope>NUCLEOTIDE SEQUENCE [LARGE SCALE GENOMIC DNA]</scope>
    <source>
        <strain evidence="13">Soil9</strain>
    </source>
</reference>
<dbReference type="InterPro" id="IPR051083">
    <property type="entry name" value="GrpII_Intron_Splice-Mob/Def"/>
</dbReference>
<evidence type="ECO:0000256" key="6">
    <source>
        <dbReference type="ARBA" id="ARBA00022918"/>
    </source>
</evidence>
<dbReference type="AlphaFoldDB" id="A0A6P2DBF0"/>